<evidence type="ECO:0000256" key="1">
    <source>
        <dbReference type="ARBA" id="ARBA00005622"/>
    </source>
</evidence>
<dbReference type="AlphaFoldDB" id="A0A151Y0Y7"/>
<evidence type="ECO:0000259" key="4">
    <source>
        <dbReference type="Pfam" id="PF00326"/>
    </source>
</evidence>
<proteinExistence type="inferred from homology"/>
<gene>
    <name evidence="5" type="ORF">AZH43_02335</name>
</gene>
<comment type="caution">
    <text evidence="5">The sequence shown here is derived from an EMBL/GenBank/DDBJ whole genome shotgun (WGS) entry which is preliminary data.</text>
</comment>
<dbReference type="RefSeq" id="WP_106386934.1">
    <property type="nucleotide sequence ID" value="NZ_CBCSIK010000003.1"/>
</dbReference>
<dbReference type="GO" id="GO:0006508">
    <property type="term" value="P:proteolysis"/>
    <property type="evidence" value="ECO:0007669"/>
    <property type="project" value="InterPro"/>
</dbReference>
<feature type="compositionally biased region" description="Basic and acidic residues" evidence="3">
    <location>
        <begin position="114"/>
        <end position="124"/>
    </location>
</feature>
<dbReference type="GO" id="GO:0008236">
    <property type="term" value="F:serine-type peptidase activity"/>
    <property type="evidence" value="ECO:0007669"/>
    <property type="project" value="InterPro"/>
</dbReference>
<dbReference type="GO" id="GO:0016788">
    <property type="term" value="F:hydrolase activity, acting on ester bonds"/>
    <property type="evidence" value="ECO:0007669"/>
    <property type="project" value="TreeGrafter"/>
</dbReference>
<keyword evidence="2" id="KW-0378">Hydrolase</keyword>
<evidence type="ECO:0000256" key="3">
    <source>
        <dbReference type="SAM" id="MobiDB-lite"/>
    </source>
</evidence>
<dbReference type="Pfam" id="PF00326">
    <property type="entry name" value="Peptidase_S9"/>
    <property type="match status" value="1"/>
</dbReference>
<name>A0A151Y0Y7_9GAMM</name>
<comment type="similarity">
    <text evidence="1">Belongs to the esterase D family.</text>
</comment>
<evidence type="ECO:0000313" key="5">
    <source>
        <dbReference type="EMBL" id="KYQ71706.1"/>
    </source>
</evidence>
<feature type="region of interest" description="Disordered" evidence="3">
    <location>
        <begin position="109"/>
        <end position="128"/>
    </location>
</feature>
<dbReference type="Gene3D" id="3.40.50.1820">
    <property type="entry name" value="alpha/beta hydrolase"/>
    <property type="match status" value="1"/>
</dbReference>
<dbReference type="Proteomes" id="UP000076276">
    <property type="component" value="Unassembled WGS sequence"/>
</dbReference>
<reference evidence="5 6" key="1">
    <citation type="submission" date="2016-03" db="EMBL/GenBank/DDBJ databases">
        <title>Acinetobacter genomospecies 28 strain ANC 4149.</title>
        <authorList>
            <person name="Radolfova-Krizova L."/>
            <person name="Nemec A."/>
        </authorList>
    </citation>
    <scope>NUCLEOTIDE SEQUENCE [LARGE SCALE GENOMIC DNA]</scope>
    <source>
        <strain evidence="5 6">ANC 4149</strain>
    </source>
</reference>
<protein>
    <submittedName>
        <fullName evidence="5">IroE protein</fullName>
    </submittedName>
</protein>
<sequence length="281" mass="31443">MHSASAKPNLKPLGENIADQKSAYYDFKIKQFQSADHLRSYKVWLAVPKGHAKKAQAVIYMLDGNAVMDRLKEPMLKELAAYDAPVLVAVGYDTQLPFLSEARSVDYTPGNGDGKIEPDPRSPDRMSGGSQAFRDLLTGPVAAWVHSQTKLDPQRIGLWGHSYGGLFVLDSMLNSNYFTHYFAASPSLGWADHRMFNQLMHAKISNAEHKKLWLIEGDSEQQGQALRSPNASSNGIDQLRKAALMLSQQKVQTKLIIYPQLTHGEVFIPAMREAFEQKLWN</sequence>
<evidence type="ECO:0000256" key="2">
    <source>
        <dbReference type="ARBA" id="ARBA00022801"/>
    </source>
</evidence>
<dbReference type="SUPFAM" id="SSF53474">
    <property type="entry name" value="alpha/beta-Hydrolases"/>
    <property type="match status" value="1"/>
</dbReference>
<dbReference type="InterPro" id="IPR001375">
    <property type="entry name" value="Peptidase_S9_cat"/>
</dbReference>
<dbReference type="InterPro" id="IPR052558">
    <property type="entry name" value="Siderophore_Hydrolase_D"/>
</dbReference>
<organism evidence="5 6">
    <name type="scientific">Acinetobacter pragensis</name>
    <dbReference type="NCBI Taxonomy" id="1806892"/>
    <lineage>
        <taxon>Bacteria</taxon>
        <taxon>Pseudomonadati</taxon>
        <taxon>Pseudomonadota</taxon>
        <taxon>Gammaproteobacteria</taxon>
        <taxon>Moraxellales</taxon>
        <taxon>Moraxellaceae</taxon>
        <taxon>Acinetobacter</taxon>
    </lineage>
</organism>
<accession>A0A151Y0Y7</accession>
<evidence type="ECO:0000313" key="6">
    <source>
        <dbReference type="Proteomes" id="UP000076276"/>
    </source>
</evidence>
<feature type="domain" description="Peptidase S9 prolyl oligopeptidase catalytic" evidence="4">
    <location>
        <begin position="129"/>
        <end position="199"/>
    </location>
</feature>
<dbReference type="InterPro" id="IPR029058">
    <property type="entry name" value="AB_hydrolase_fold"/>
</dbReference>
<dbReference type="EMBL" id="LUAW01000023">
    <property type="protein sequence ID" value="KYQ71706.1"/>
    <property type="molecule type" value="Genomic_DNA"/>
</dbReference>
<keyword evidence="6" id="KW-1185">Reference proteome</keyword>
<dbReference type="OrthoDB" id="9784036at2"/>
<dbReference type="PANTHER" id="PTHR40841">
    <property type="entry name" value="SIDEROPHORE TRIACETYLFUSARININE C ESTERASE"/>
    <property type="match status" value="1"/>
</dbReference>
<dbReference type="STRING" id="1806892.AZH43_02335"/>
<dbReference type="PANTHER" id="PTHR40841:SF2">
    <property type="entry name" value="SIDEROPHORE-DEGRADING ESTERASE (EUROFUNG)"/>
    <property type="match status" value="1"/>
</dbReference>